<feature type="transmembrane region" description="Helical" evidence="1">
    <location>
        <begin position="68"/>
        <end position="90"/>
    </location>
</feature>
<evidence type="ECO:0000256" key="1">
    <source>
        <dbReference type="SAM" id="Phobius"/>
    </source>
</evidence>
<keyword evidence="1" id="KW-1133">Transmembrane helix</keyword>
<dbReference type="OrthoDB" id="7856112at2"/>
<dbReference type="PANTHER" id="PTHR34821">
    <property type="entry name" value="INNER MEMBRANE PROTEIN YDCZ"/>
    <property type="match status" value="1"/>
</dbReference>
<evidence type="ECO:0000313" key="3">
    <source>
        <dbReference type="Proteomes" id="UP000201838"/>
    </source>
</evidence>
<dbReference type="Proteomes" id="UP000201838">
    <property type="component" value="Unassembled WGS sequence"/>
</dbReference>
<dbReference type="Pfam" id="PF04657">
    <property type="entry name" value="DMT_YdcZ"/>
    <property type="match status" value="1"/>
</dbReference>
<evidence type="ECO:0008006" key="4">
    <source>
        <dbReference type="Google" id="ProtNLM"/>
    </source>
</evidence>
<feature type="transmembrane region" description="Helical" evidence="1">
    <location>
        <begin position="128"/>
        <end position="149"/>
    </location>
</feature>
<keyword evidence="1" id="KW-0812">Transmembrane</keyword>
<feature type="transmembrane region" description="Helical" evidence="1">
    <location>
        <begin position="97"/>
        <end position="116"/>
    </location>
</feature>
<name>A0A238IYD9_9RHOB</name>
<protein>
    <recommendedName>
        <fullName evidence="4">Inner membrane protein YdcZ</fullName>
    </recommendedName>
</protein>
<organism evidence="2 3">
    <name type="scientific">Boseongicola aestuarii</name>
    <dbReference type="NCBI Taxonomy" id="1470561"/>
    <lineage>
        <taxon>Bacteria</taxon>
        <taxon>Pseudomonadati</taxon>
        <taxon>Pseudomonadota</taxon>
        <taxon>Alphaproteobacteria</taxon>
        <taxon>Rhodobacterales</taxon>
        <taxon>Paracoccaceae</taxon>
        <taxon>Boseongicola</taxon>
    </lineage>
</organism>
<keyword evidence="1" id="KW-0472">Membrane</keyword>
<feature type="transmembrane region" description="Helical" evidence="1">
    <location>
        <begin position="6"/>
        <end position="22"/>
    </location>
</feature>
<dbReference type="GO" id="GO:0005886">
    <property type="term" value="C:plasma membrane"/>
    <property type="evidence" value="ECO:0007669"/>
    <property type="project" value="TreeGrafter"/>
</dbReference>
<keyword evidence="3" id="KW-1185">Reference proteome</keyword>
<gene>
    <name evidence="2" type="ORF">BOA8489_01102</name>
</gene>
<sequence length="150" mass="15320">MALHLYALAILMGAIMSIYIPMISQSARVMGAAVMGNVPFFFVAFVTSVVIALVSGQRGDSFRKIADVPPWLFLAGVMSAGIILGATFLVPRIGTGALFVLLVTGQILAGLAINQFGLLGVPAQPMTLSIAAGAVLVIAGAALVTFGAVT</sequence>
<proteinExistence type="predicted"/>
<reference evidence="2 3" key="1">
    <citation type="submission" date="2017-05" db="EMBL/GenBank/DDBJ databases">
        <authorList>
            <person name="Song R."/>
            <person name="Chenine A.L."/>
            <person name="Ruprecht R.M."/>
        </authorList>
    </citation>
    <scope>NUCLEOTIDE SEQUENCE [LARGE SCALE GENOMIC DNA]</scope>
    <source>
        <strain evidence="2 3">CECT 8489</strain>
    </source>
</reference>
<evidence type="ECO:0000313" key="2">
    <source>
        <dbReference type="EMBL" id="SMX23002.1"/>
    </source>
</evidence>
<feature type="transmembrane region" description="Helical" evidence="1">
    <location>
        <begin position="34"/>
        <end position="56"/>
    </location>
</feature>
<dbReference type="InterPro" id="IPR006750">
    <property type="entry name" value="YdcZ"/>
</dbReference>
<dbReference type="EMBL" id="FXXQ01000002">
    <property type="protein sequence ID" value="SMX23002.1"/>
    <property type="molecule type" value="Genomic_DNA"/>
</dbReference>
<accession>A0A238IYD9</accession>
<dbReference type="PANTHER" id="PTHR34821:SF2">
    <property type="entry name" value="INNER MEMBRANE PROTEIN YDCZ"/>
    <property type="match status" value="1"/>
</dbReference>
<dbReference type="RefSeq" id="WP_093972948.1">
    <property type="nucleotide sequence ID" value="NZ_FXXQ01000002.1"/>
</dbReference>
<dbReference type="AlphaFoldDB" id="A0A238IYD9"/>